<evidence type="ECO:0000256" key="4">
    <source>
        <dbReference type="ARBA" id="ARBA00022989"/>
    </source>
</evidence>
<feature type="transmembrane region" description="Helical" evidence="7">
    <location>
        <begin position="249"/>
        <end position="267"/>
    </location>
</feature>
<dbReference type="InterPro" id="IPR003841">
    <property type="entry name" value="Na/Pi_transpt"/>
</dbReference>
<keyword evidence="2" id="KW-1003">Cell membrane</keyword>
<feature type="transmembrane region" description="Helical" evidence="7">
    <location>
        <begin position="139"/>
        <end position="157"/>
    </location>
</feature>
<keyword evidence="3 7" id="KW-0812">Transmembrane</keyword>
<dbReference type="InterPro" id="IPR026022">
    <property type="entry name" value="PhoU_dom"/>
</dbReference>
<dbReference type="GO" id="GO:0005436">
    <property type="term" value="F:sodium:phosphate symporter activity"/>
    <property type="evidence" value="ECO:0007669"/>
    <property type="project" value="InterPro"/>
</dbReference>
<name>A0A1T4V864_9FIRM</name>
<accession>A0A1T4V864</accession>
<dbReference type="PANTHER" id="PTHR10010">
    <property type="entry name" value="SOLUTE CARRIER FAMILY 34 SODIUM PHOSPHATE , MEMBER 2-RELATED"/>
    <property type="match status" value="1"/>
</dbReference>
<dbReference type="Pfam" id="PF02690">
    <property type="entry name" value="Na_Pi_cotrans"/>
    <property type="match status" value="2"/>
</dbReference>
<gene>
    <name evidence="9" type="ORF">SAMN02745111_00390</name>
</gene>
<dbReference type="PANTHER" id="PTHR10010:SF46">
    <property type="entry name" value="SODIUM-DEPENDENT PHOSPHATE TRANSPORT PROTEIN 2B"/>
    <property type="match status" value="1"/>
</dbReference>
<dbReference type="InterPro" id="IPR038078">
    <property type="entry name" value="PhoU-like_sf"/>
</dbReference>
<evidence type="ECO:0000313" key="10">
    <source>
        <dbReference type="Proteomes" id="UP000190814"/>
    </source>
</evidence>
<dbReference type="AlphaFoldDB" id="A0A1T4V864"/>
<sequence length="558" mass="60315">MGNSAISAMILGLCAGLGFFLYGMKLMSVGLEKVAGSKMKDILNWCTKNTGIGVAVGVIFTAVIQSSSATTVMVTSFVNSGLLSIYQAIGPIIGANVGTAVTGQLVSFKLDAVAPIFILVGVIMINFMKKPMVKNVGEVLFGFGVLFFGMSTLKSSMARLEDLPSVVDAINSVNNPVAAIGIGLLITGVLQSSSAAVGIVIGMAASGIFTNLTTANYFILGSNIGATTPAVLASLQGNKNAKRAALSDVLYNAITALVFAFVFMVFGDKFNSFIMDISNGSGKYQMSRAVANSQLTIKVAQMIVAFPIAKYIVKLSETIIKGADKEIEPCELKYINRGAAILPTTCVLQATREINRMGVHAIENLDRAFDALISKDLSKIDEVYETEKQIDYLSKEITNYLVKIAQTDMPINDAKYIDGYFHVVSDIERIGDHAENIAEFAQTRVKDDIHFSEVGVSELTGMYNKVKNLLKLSLEAFVNKEKTHLLEIQLLEDEIDGLEVQLEKNHVKRMTEGTCSPKSAIYSDLVSNFERVGDHSINIAYAIFEDDEDSVEEKLQNA</sequence>
<organism evidence="9 10">
    <name type="scientific">Eubacterium uniforme</name>
    <dbReference type="NCBI Taxonomy" id="39495"/>
    <lineage>
        <taxon>Bacteria</taxon>
        <taxon>Bacillati</taxon>
        <taxon>Bacillota</taxon>
        <taxon>Clostridia</taxon>
        <taxon>Eubacteriales</taxon>
        <taxon>Eubacteriaceae</taxon>
        <taxon>Eubacterium</taxon>
    </lineage>
</organism>
<keyword evidence="6" id="KW-0175">Coiled coil</keyword>
<proteinExistence type="predicted"/>
<evidence type="ECO:0000256" key="7">
    <source>
        <dbReference type="SAM" id="Phobius"/>
    </source>
</evidence>
<dbReference type="EMBL" id="FUXZ01000003">
    <property type="protein sequence ID" value="SKA61160.1"/>
    <property type="molecule type" value="Genomic_DNA"/>
</dbReference>
<evidence type="ECO:0000256" key="2">
    <source>
        <dbReference type="ARBA" id="ARBA00022475"/>
    </source>
</evidence>
<feature type="domain" description="PhoU" evidence="8">
    <location>
        <begin position="460"/>
        <end position="542"/>
    </location>
</feature>
<dbReference type="Proteomes" id="UP000190814">
    <property type="component" value="Unassembled WGS sequence"/>
</dbReference>
<dbReference type="OrthoDB" id="9763003at2"/>
<keyword evidence="4 7" id="KW-1133">Transmembrane helix</keyword>
<feature type="transmembrane region" description="Helical" evidence="7">
    <location>
        <begin position="177"/>
        <end position="205"/>
    </location>
</feature>
<evidence type="ECO:0000256" key="6">
    <source>
        <dbReference type="SAM" id="Coils"/>
    </source>
</evidence>
<keyword evidence="10" id="KW-1185">Reference proteome</keyword>
<feature type="domain" description="PhoU" evidence="8">
    <location>
        <begin position="354"/>
        <end position="440"/>
    </location>
</feature>
<evidence type="ECO:0000256" key="1">
    <source>
        <dbReference type="ARBA" id="ARBA00004651"/>
    </source>
</evidence>
<feature type="transmembrane region" description="Helical" evidence="7">
    <location>
        <begin position="6"/>
        <end position="24"/>
    </location>
</feature>
<dbReference type="STRING" id="39495.SAMN02745111_00390"/>
<dbReference type="Gene3D" id="1.20.58.220">
    <property type="entry name" value="Phosphate transport system protein phou homolog 2, domain 2"/>
    <property type="match status" value="1"/>
</dbReference>
<dbReference type="GO" id="GO:0005886">
    <property type="term" value="C:plasma membrane"/>
    <property type="evidence" value="ECO:0007669"/>
    <property type="project" value="UniProtKB-SubCell"/>
</dbReference>
<dbReference type="RefSeq" id="WP_078765283.1">
    <property type="nucleotide sequence ID" value="NZ_FUXZ01000003.1"/>
</dbReference>
<comment type="subcellular location">
    <subcellularLocation>
        <location evidence="1">Cell membrane</location>
        <topology evidence="1">Multi-pass membrane protein</topology>
    </subcellularLocation>
</comment>
<dbReference type="GO" id="GO:0044341">
    <property type="term" value="P:sodium-dependent phosphate transport"/>
    <property type="evidence" value="ECO:0007669"/>
    <property type="project" value="InterPro"/>
</dbReference>
<evidence type="ECO:0000259" key="8">
    <source>
        <dbReference type="Pfam" id="PF01895"/>
    </source>
</evidence>
<reference evidence="9 10" key="1">
    <citation type="submission" date="2017-02" db="EMBL/GenBank/DDBJ databases">
        <authorList>
            <person name="Peterson S.W."/>
        </authorList>
    </citation>
    <scope>NUCLEOTIDE SEQUENCE [LARGE SCALE GENOMIC DNA]</scope>
    <source>
        <strain evidence="9 10">ATCC 35992</strain>
    </source>
</reference>
<feature type="transmembrane region" description="Helical" evidence="7">
    <location>
        <begin position="106"/>
        <end position="127"/>
    </location>
</feature>
<keyword evidence="5 7" id="KW-0472">Membrane</keyword>
<evidence type="ECO:0000256" key="5">
    <source>
        <dbReference type="ARBA" id="ARBA00023136"/>
    </source>
</evidence>
<protein>
    <submittedName>
        <fullName evidence="9">Phosphate:Na+ symporter</fullName>
    </submittedName>
</protein>
<dbReference type="SUPFAM" id="SSF109755">
    <property type="entry name" value="PhoU-like"/>
    <property type="match status" value="1"/>
</dbReference>
<feature type="transmembrane region" description="Helical" evidence="7">
    <location>
        <begin position="45"/>
        <end position="64"/>
    </location>
</feature>
<dbReference type="Pfam" id="PF01895">
    <property type="entry name" value="PhoU"/>
    <property type="match status" value="2"/>
</dbReference>
<dbReference type="NCBIfam" id="NF037997">
    <property type="entry name" value="Na_Pi_symport"/>
    <property type="match status" value="1"/>
</dbReference>
<evidence type="ECO:0000256" key="3">
    <source>
        <dbReference type="ARBA" id="ARBA00022692"/>
    </source>
</evidence>
<evidence type="ECO:0000313" key="9">
    <source>
        <dbReference type="EMBL" id="SKA61160.1"/>
    </source>
</evidence>
<feature type="coiled-coil region" evidence="6">
    <location>
        <begin position="481"/>
        <end position="508"/>
    </location>
</feature>